<dbReference type="AlphaFoldDB" id="A0AAV5TWQ6"/>
<evidence type="ECO:0000256" key="4">
    <source>
        <dbReference type="ARBA" id="ARBA00022989"/>
    </source>
</evidence>
<comment type="caution">
    <text evidence="12">The sequence shown here is derived from an EMBL/GenBank/DDBJ whole genome shotgun (WGS) entry which is preliminary data.</text>
</comment>
<dbReference type="Pfam" id="PF00001">
    <property type="entry name" value="7tm_1"/>
    <property type="match status" value="1"/>
</dbReference>
<feature type="transmembrane region" description="Helical" evidence="10">
    <location>
        <begin position="268"/>
        <end position="291"/>
    </location>
</feature>
<name>A0AAV5TWQ6_9BILA</name>
<dbReference type="GO" id="GO:0005886">
    <property type="term" value="C:plasma membrane"/>
    <property type="evidence" value="ECO:0007669"/>
    <property type="project" value="UniProtKB-SubCell"/>
</dbReference>
<sequence>VTTMVFGADDNLTQAEKMNVTESVPPAVAALMSIPASIIILMTIFGNLLVLCFKARVGRTNTTLLVWNLGLTDFLVGVIVLPLGAFHLIYRRWIFGAFLCQVWVAADVTFCTCSVVTICVISVDRYMAVTRPLRYKSIVTKSRVVIVMLIIWTFSLSIPMATWKWAENISDIEERKCFAGDQIRYLAHSVVLAFFLPASVTLSLYWRIYNLARKRQKALDRGFLMILGHNMNFLTNTISQQTTLRVHFGRKNGMVEHQRRVLRTHERIAKTLGVVSCSFLFCWLPFFSLYLTNFKCGCIPSVAIDIASWLGYCNSMLNPIIYSFTVKEFKKSALRMMLPLWTLAHRILPFIRPPPDGLNLKMSRHGKNRKSRPHSFVEIGKNKGGVLTSRVTRQRRQTEPAVFASLEDRKRLGKVAAKDSETVPTTILEEDDTAPLYSEVNSLTSSFSSIYSESRFVSPRKKSSTMFTRMPTLTERKSLEMTTSNGVSASSGGPSEHSIRMHYDTVEADV</sequence>
<dbReference type="InterPro" id="IPR017452">
    <property type="entry name" value="GPCR_Rhodpsn_7TM"/>
</dbReference>
<feature type="transmembrane region" description="Helical" evidence="10">
    <location>
        <begin position="27"/>
        <end position="53"/>
    </location>
</feature>
<accession>A0AAV5TWQ6</accession>
<feature type="transmembrane region" description="Helical" evidence="10">
    <location>
        <begin position="185"/>
        <end position="206"/>
    </location>
</feature>
<keyword evidence="7 9" id="KW-0675">Receptor</keyword>
<keyword evidence="5 9" id="KW-0297">G-protein coupled receptor</keyword>
<organism evidence="12 13">
    <name type="scientific">Pristionchus entomophagus</name>
    <dbReference type="NCBI Taxonomy" id="358040"/>
    <lineage>
        <taxon>Eukaryota</taxon>
        <taxon>Metazoa</taxon>
        <taxon>Ecdysozoa</taxon>
        <taxon>Nematoda</taxon>
        <taxon>Chromadorea</taxon>
        <taxon>Rhabditida</taxon>
        <taxon>Rhabditina</taxon>
        <taxon>Diplogasteromorpha</taxon>
        <taxon>Diplogasteroidea</taxon>
        <taxon>Neodiplogasteridae</taxon>
        <taxon>Pristionchus</taxon>
    </lineage>
</organism>
<evidence type="ECO:0000256" key="5">
    <source>
        <dbReference type="ARBA" id="ARBA00023040"/>
    </source>
</evidence>
<evidence type="ECO:0000313" key="13">
    <source>
        <dbReference type="Proteomes" id="UP001432027"/>
    </source>
</evidence>
<dbReference type="PROSITE" id="PS00237">
    <property type="entry name" value="G_PROTEIN_RECEP_F1_1"/>
    <property type="match status" value="1"/>
</dbReference>
<dbReference type="GO" id="GO:0007204">
    <property type="term" value="P:positive regulation of cytosolic calcium ion concentration"/>
    <property type="evidence" value="ECO:0007669"/>
    <property type="project" value="TreeGrafter"/>
</dbReference>
<evidence type="ECO:0000259" key="11">
    <source>
        <dbReference type="PROSITE" id="PS50262"/>
    </source>
</evidence>
<protein>
    <recommendedName>
        <fullName evidence="11">G-protein coupled receptors family 1 profile domain-containing protein</fullName>
    </recommendedName>
</protein>
<keyword evidence="13" id="KW-1185">Reference proteome</keyword>
<keyword evidence="2" id="KW-1003">Cell membrane</keyword>
<dbReference type="GO" id="GO:0007267">
    <property type="term" value="P:cell-cell signaling"/>
    <property type="evidence" value="ECO:0007669"/>
    <property type="project" value="TreeGrafter"/>
</dbReference>
<evidence type="ECO:0000256" key="1">
    <source>
        <dbReference type="ARBA" id="ARBA00004651"/>
    </source>
</evidence>
<keyword evidence="4 10" id="KW-1133">Transmembrane helix</keyword>
<dbReference type="CDD" id="cd14967">
    <property type="entry name" value="7tmA_amine_R-like"/>
    <property type="match status" value="1"/>
</dbReference>
<feature type="domain" description="G-protein coupled receptors family 1 profile" evidence="11">
    <location>
        <begin position="36"/>
        <end position="322"/>
    </location>
</feature>
<dbReference type="InterPro" id="IPR000276">
    <property type="entry name" value="GPCR_Rhodpsn"/>
</dbReference>
<comment type="similarity">
    <text evidence="9">Belongs to the G-protein coupled receptor 1 family.</text>
</comment>
<evidence type="ECO:0000256" key="8">
    <source>
        <dbReference type="ARBA" id="ARBA00023224"/>
    </source>
</evidence>
<dbReference type="FunFam" id="1.20.1070.10:FF:000469">
    <property type="entry name" value="SERotonin/octopamine receptor family"/>
    <property type="match status" value="1"/>
</dbReference>
<feature type="transmembrane region" description="Helical" evidence="10">
    <location>
        <begin position="102"/>
        <end position="123"/>
    </location>
</feature>
<dbReference type="SUPFAM" id="SSF81321">
    <property type="entry name" value="Family A G protein-coupled receptor-like"/>
    <property type="match status" value="1"/>
</dbReference>
<dbReference type="PRINTS" id="PR00237">
    <property type="entry name" value="GPCRRHODOPSN"/>
</dbReference>
<evidence type="ECO:0000256" key="6">
    <source>
        <dbReference type="ARBA" id="ARBA00023136"/>
    </source>
</evidence>
<dbReference type="PANTHER" id="PTHR24248:SF72">
    <property type="entry name" value="G-PROTEIN COUPLED RECEPTORS FAMILY 1 PROFILE DOMAIN-CONTAINING PROTEIN"/>
    <property type="match status" value="1"/>
</dbReference>
<evidence type="ECO:0000256" key="3">
    <source>
        <dbReference type="ARBA" id="ARBA00022692"/>
    </source>
</evidence>
<dbReference type="PROSITE" id="PS50262">
    <property type="entry name" value="G_PROTEIN_RECEP_F1_2"/>
    <property type="match status" value="1"/>
</dbReference>
<keyword evidence="3 9" id="KW-0812">Transmembrane</keyword>
<evidence type="ECO:0000256" key="7">
    <source>
        <dbReference type="ARBA" id="ARBA00023170"/>
    </source>
</evidence>
<comment type="subcellular location">
    <subcellularLocation>
        <location evidence="1">Cell membrane</location>
        <topology evidence="1">Multi-pass membrane protein</topology>
    </subcellularLocation>
</comment>
<feature type="transmembrane region" description="Helical" evidence="10">
    <location>
        <begin position="65"/>
        <end position="90"/>
    </location>
</feature>
<dbReference type="GO" id="GO:0004937">
    <property type="term" value="F:alpha1-adrenergic receptor activity"/>
    <property type="evidence" value="ECO:0007669"/>
    <property type="project" value="TreeGrafter"/>
</dbReference>
<evidence type="ECO:0000256" key="2">
    <source>
        <dbReference type="ARBA" id="ARBA00022475"/>
    </source>
</evidence>
<dbReference type="GO" id="GO:0071880">
    <property type="term" value="P:adenylate cyclase-activating adrenergic receptor signaling pathway"/>
    <property type="evidence" value="ECO:0007669"/>
    <property type="project" value="TreeGrafter"/>
</dbReference>
<feature type="non-terminal residue" evidence="12">
    <location>
        <position position="1"/>
    </location>
</feature>
<dbReference type="EMBL" id="BTSX01000005">
    <property type="protein sequence ID" value="GMS98632.1"/>
    <property type="molecule type" value="Genomic_DNA"/>
</dbReference>
<proteinExistence type="inferred from homology"/>
<reference evidence="12" key="1">
    <citation type="submission" date="2023-10" db="EMBL/GenBank/DDBJ databases">
        <title>Genome assembly of Pristionchus species.</title>
        <authorList>
            <person name="Yoshida K."/>
            <person name="Sommer R.J."/>
        </authorList>
    </citation>
    <scope>NUCLEOTIDE SEQUENCE</scope>
    <source>
        <strain evidence="12">RS0144</strain>
    </source>
</reference>
<keyword evidence="6 10" id="KW-0472">Membrane</keyword>
<dbReference type="Gene3D" id="1.20.1070.10">
    <property type="entry name" value="Rhodopsin 7-helix transmembrane proteins"/>
    <property type="match status" value="1"/>
</dbReference>
<dbReference type="GO" id="GO:0007200">
    <property type="term" value="P:phospholipase C-activating G protein-coupled receptor signaling pathway"/>
    <property type="evidence" value="ECO:0007669"/>
    <property type="project" value="TreeGrafter"/>
</dbReference>
<evidence type="ECO:0000313" key="12">
    <source>
        <dbReference type="EMBL" id="GMS98632.1"/>
    </source>
</evidence>
<evidence type="ECO:0000256" key="9">
    <source>
        <dbReference type="RuleBase" id="RU000688"/>
    </source>
</evidence>
<keyword evidence="8 9" id="KW-0807">Transducer</keyword>
<dbReference type="Proteomes" id="UP001432027">
    <property type="component" value="Unassembled WGS sequence"/>
</dbReference>
<gene>
    <name evidence="12" type="ORF">PENTCL1PPCAC_20807</name>
</gene>
<dbReference type="GO" id="GO:0043410">
    <property type="term" value="P:positive regulation of MAPK cascade"/>
    <property type="evidence" value="ECO:0007669"/>
    <property type="project" value="TreeGrafter"/>
</dbReference>
<dbReference type="PANTHER" id="PTHR24248">
    <property type="entry name" value="ADRENERGIC RECEPTOR-RELATED G-PROTEIN COUPLED RECEPTOR"/>
    <property type="match status" value="1"/>
</dbReference>
<evidence type="ECO:0000256" key="10">
    <source>
        <dbReference type="SAM" id="Phobius"/>
    </source>
</evidence>
<feature type="transmembrane region" description="Helical" evidence="10">
    <location>
        <begin position="144"/>
        <end position="165"/>
    </location>
</feature>